<evidence type="ECO:0000313" key="1">
    <source>
        <dbReference type="EMBL" id="XCI77980.1"/>
    </source>
</evidence>
<proteinExistence type="predicted"/>
<dbReference type="EMBL" id="PP895363">
    <property type="protein sequence ID" value="XCI77980.1"/>
    <property type="molecule type" value="Genomic_DNA"/>
</dbReference>
<sequence>MTIYQNQFRVIMRKYVGNKGYASTDGGATWSESGTPEELIKKLPYYKIVNKEGE</sequence>
<reference evidence="1" key="1">
    <citation type="submission" date="2024-06" db="EMBL/GenBank/DDBJ databases">
        <title>High activity and specificity of bacteriophage cocktails against carbapenem-resistant Klebsiella pneumoniae belonging to high-risk clones CG258 and ST307.</title>
        <authorList>
            <person name="Jimenez Quiceno J."/>
            <person name="Salazar Ospina L."/>
            <person name="Tellez Carrasquilla S."/>
        </authorList>
    </citation>
    <scope>NUCLEOTIDE SEQUENCE</scope>
</reference>
<name>A0AAU8HZ78_9CAUD</name>
<organism evidence="1">
    <name type="scientific">Klebsiella phage FKP3</name>
    <dbReference type="NCBI Taxonomy" id="3231233"/>
    <lineage>
        <taxon>Viruses</taxon>
        <taxon>Duplodnaviria</taxon>
        <taxon>Heunggongvirae</taxon>
        <taxon>Uroviricota</taxon>
        <taxon>Caudoviricetes</taxon>
        <taxon>Stephanstirmvirinae</taxon>
        <taxon>Justusliebigvirus</taxon>
    </lineage>
</organism>
<protein>
    <recommendedName>
        <fullName evidence="2">Exo-alpha-sialidase</fullName>
    </recommendedName>
</protein>
<accession>A0AAU8HZ78</accession>
<evidence type="ECO:0008006" key="2">
    <source>
        <dbReference type="Google" id="ProtNLM"/>
    </source>
</evidence>